<sequence length="312" mass="34606">MLYKTPHAAWNRVSQPGGHAALFVGDCSKLLSAIPDSSISLVITSPPYCMGKEYEPSNRIEDFAEAHELLLAEVARVLKPGGSACWQVGYHVQRNRVTPLDFLVYDVAQKFAPELVLRNRIMWHFGHGQHCDRRFSGRHETILWFSKGSEYTFNLDAVRVPQKYPGKRASRGPRQGEYSGNPLGKNPSDVWDIPNVKSNHVEKTDHPCQFPVALARRLVAALSCADDVVLDPFSGSGSAGVAALLEGRRFLGAELLPDYAAIARARLSDTVAGRARFRPDVEVEPPRQNSAVARRPEHFWQNQSVEIAKQGA</sequence>
<evidence type="ECO:0000256" key="2">
    <source>
        <dbReference type="ARBA" id="ARBA00022603"/>
    </source>
</evidence>
<gene>
    <name evidence="11" type="ORF">ACFO3Q_01745</name>
</gene>
<evidence type="ECO:0000256" key="8">
    <source>
        <dbReference type="RuleBase" id="RU362026"/>
    </source>
</evidence>
<keyword evidence="5" id="KW-0680">Restriction system</keyword>
<comment type="caution">
    <text evidence="11">The sequence shown here is derived from an EMBL/GenBank/DDBJ whole genome shotgun (WGS) entry which is preliminary data.</text>
</comment>
<evidence type="ECO:0000256" key="6">
    <source>
        <dbReference type="ARBA" id="ARBA00023125"/>
    </source>
</evidence>
<dbReference type="InterPro" id="IPR017985">
    <property type="entry name" value="MeTrfase_CN4_CS"/>
</dbReference>
<evidence type="ECO:0000256" key="7">
    <source>
        <dbReference type="ARBA" id="ARBA00049120"/>
    </source>
</evidence>
<evidence type="ECO:0000256" key="5">
    <source>
        <dbReference type="ARBA" id="ARBA00022747"/>
    </source>
</evidence>
<organism evidence="11 12">
    <name type="scientific">Coralloluteibacterium thermophilum</name>
    <dbReference type="NCBI Taxonomy" id="2707049"/>
    <lineage>
        <taxon>Bacteria</taxon>
        <taxon>Pseudomonadati</taxon>
        <taxon>Pseudomonadota</taxon>
        <taxon>Gammaproteobacteria</taxon>
        <taxon>Lysobacterales</taxon>
        <taxon>Lysobacteraceae</taxon>
        <taxon>Coralloluteibacterium</taxon>
    </lineage>
</organism>
<evidence type="ECO:0000259" key="10">
    <source>
        <dbReference type="Pfam" id="PF01555"/>
    </source>
</evidence>
<evidence type="ECO:0000256" key="9">
    <source>
        <dbReference type="SAM" id="MobiDB-lite"/>
    </source>
</evidence>
<reference evidence="12" key="1">
    <citation type="journal article" date="2019" name="Int. J. Syst. Evol. Microbiol.">
        <title>The Global Catalogue of Microorganisms (GCM) 10K type strain sequencing project: providing services to taxonomists for standard genome sequencing and annotation.</title>
        <authorList>
            <consortium name="The Broad Institute Genomics Platform"/>
            <consortium name="The Broad Institute Genome Sequencing Center for Infectious Disease"/>
            <person name="Wu L."/>
            <person name="Ma J."/>
        </authorList>
    </citation>
    <scope>NUCLEOTIDE SEQUENCE [LARGE SCALE GENOMIC DNA]</scope>
    <source>
        <strain evidence="12">CGMCC 1.13574</strain>
    </source>
</reference>
<evidence type="ECO:0000256" key="4">
    <source>
        <dbReference type="ARBA" id="ARBA00022691"/>
    </source>
</evidence>
<protein>
    <recommendedName>
        <fullName evidence="8">Methyltransferase</fullName>
        <ecNumber evidence="8">2.1.1.-</ecNumber>
    </recommendedName>
</protein>
<evidence type="ECO:0000313" key="11">
    <source>
        <dbReference type="EMBL" id="MFC4726902.1"/>
    </source>
</evidence>
<keyword evidence="6" id="KW-0238">DNA-binding</keyword>
<dbReference type="SUPFAM" id="SSF53335">
    <property type="entry name" value="S-adenosyl-L-methionine-dependent methyltransferases"/>
    <property type="match status" value="1"/>
</dbReference>
<proteinExistence type="inferred from homology"/>
<evidence type="ECO:0000313" key="12">
    <source>
        <dbReference type="Proteomes" id="UP001595892"/>
    </source>
</evidence>
<dbReference type="InterPro" id="IPR001091">
    <property type="entry name" value="RM_Methyltransferase"/>
</dbReference>
<dbReference type="Gene3D" id="3.40.50.150">
    <property type="entry name" value="Vaccinia Virus protein VP39"/>
    <property type="match status" value="1"/>
</dbReference>
<comment type="catalytic activity">
    <reaction evidence="7">
        <text>a 2'-deoxycytidine in DNA + S-adenosyl-L-methionine = an N(4)-methyl-2'-deoxycytidine in DNA + S-adenosyl-L-homocysteine + H(+)</text>
        <dbReference type="Rhea" id="RHEA:16857"/>
        <dbReference type="Rhea" id="RHEA-COMP:11369"/>
        <dbReference type="Rhea" id="RHEA-COMP:13674"/>
        <dbReference type="ChEBI" id="CHEBI:15378"/>
        <dbReference type="ChEBI" id="CHEBI:57856"/>
        <dbReference type="ChEBI" id="CHEBI:59789"/>
        <dbReference type="ChEBI" id="CHEBI:85452"/>
        <dbReference type="ChEBI" id="CHEBI:137933"/>
        <dbReference type="EC" id="2.1.1.113"/>
    </reaction>
</comment>
<dbReference type="Pfam" id="PF01555">
    <property type="entry name" value="N6_N4_Mtase"/>
    <property type="match status" value="1"/>
</dbReference>
<dbReference type="Proteomes" id="UP001595892">
    <property type="component" value="Unassembled WGS sequence"/>
</dbReference>
<accession>A0ABV9NEW7</accession>
<dbReference type="EMBL" id="JBHSGG010000002">
    <property type="protein sequence ID" value="MFC4726902.1"/>
    <property type="molecule type" value="Genomic_DNA"/>
</dbReference>
<keyword evidence="4" id="KW-0949">S-adenosyl-L-methionine</keyword>
<dbReference type="PRINTS" id="PR00508">
    <property type="entry name" value="S21N4MTFRASE"/>
</dbReference>
<dbReference type="InterPro" id="IPR029063">
    <property type="entry name" value="SAM-dependent_MTases_sf"/>
</dbReference>
<keyword evidence="3" id="KW-0808">Transferase</keyword>
<evidence type="ECO:0000256" key="1">
    <source>
        <dbReference type="ARBA" id="ARBA00010203"/>
    </source>
</evidence>
<feature type="region of interest" description="Disordered" evidence="9">
    <location>
        <begin position="164"/>
        <end position="189"/>
    </location>
</feature>
<dbReference type="InterPro" id="IPR002941">
    <property type="entry name" value="DNA_methylase_N4/N6"/>
</dbReference>
<evidence type="ECO:0000256" key="3">
    <source>
        <dbReference type="ARBA" id="ARBA00022679"/>
    </source>
</evidence>
<dbReference type="EC" id="2.1.1.-" evidence="8"/>
<feature type="domain" description="DNA methylase N-4/N-6" evidence="10">
    <location>
        <begin position="39"/>
        <end position="263"/>
    </location>
</feature>
<comment type="similarity">
    <text evidence="1">Belongs to the N(4)/N(6)-methyltransferase family. N(4) subfamily.</text>
</comment>
<keyword evidence="12" id="KW-1185">Reference proteome</keyword>
<keyword evidence="2" id="KW-0489">Methyltransferase</keyword>
<name>A0ABV9NEW7_9GAMM</name>
<dbReference type="PROSITE" id="PS00093">
    <property type="entry name" value="N4_MTASE"/>
    <property type="match status" value="1"/>
</dbReference>
<dbReference type="RefSeq" id="WP_377002863.1">
    <property type="nucleotide sequence ID" value="NZ_JBHSGG010000002.1"/>
</dbReference>